<dbReference type="PANTHER" id="PTHR30183">
    <property type="entry name" value="MOLYBDENUM TRANSPORT SYSTEM PERMEASE PROTEIN MODB"/>
    <property type="match status" value="1"/>
</dbReference>
<dbReference type="InterPro" id="IPR000515">
    <property type="entry name" value="MetI-like"/>
</dbReference>
<keyword evidence="5 7" id="KW-1133">Transmembrane helix</keyword>
<feature type="transmembrane region" description="Helical" evidence="7">
    <location>
        <begin position="140"/>
        <end position="164"/>
    </location>
</feature>
<comment type="caution">
    <text evidence="9">The sequence shown here is derived from an EMBL/GenBank/DDBJ whole genome shotgun (WGS) entry which is preliminary data.</text>
</comment>
<evidence type="ECO:0000256" key="4">
    <source>
        <dbReference type="ARBA" id="ARBA00022692"/>
    </source>
</evidence>
<evidence type="ECO:0000256" key="2">
    <source>
        <dbReference type="ARBA" id="ARBA00022448"/>
    </source>
</evidence>
<dbReference type="PANTHER" id="PTHR30183:SF6">
    <property type="entry name" value="INNER MEMBRANE ABC TRANSPORTER PERMEASE PROTEIN YNJC"/>
    <property type="match status" value="1"/>
</dbReference>
<evidence type="ECO:0000313" key="9">
    <source>
        <dbReference type="EMBL" id="OUD09744.1"/>
    </source>
</evidence>
<evidence type="ECO:0000259" key="8">
    <source>
        <dbReference type="PROSITE" id="PS50928"/>
    </source>
</evidence>
<evidence type="ECO:0000313" key="10">
    <source>
        <dbReference type="Proteomes" id="UP000194664"/>
    </source>
</evidence>
<accession>A0A251X0B1</accession>
<keyword evidence="3" id="KW-1003">Cell membrane</keyword>
<dbReference type="Gene3D" id="1.10.3720.10">
    <property type="entry name" value="MetI-like"/>
    <property type="match status" value="2"/>
</dbReference>
<dbReference type="Proteomes" id="UP000194664">
    <property type="component" value="Unassembled WGS sequence"/>
</dbReference>
<keyword evidence="6 7" id="KW-0472">Membrane</keyword>
<dbReference type="GO" id="GO:0055085">
    <property type="term" value="P:transmembrane transport"/>
    <property type="evidence" value="ECO:0007669"/>
    <property type="project" value="InterPro"/>
</dbReference>
<dbReference type="InterPro" id="IPR035906">
    <property type="entry name" value="MetI-like_sf"/>
</dbReference>
<reference evidence="9 10" key="1">
    <citation type="submission" date="2016-12" db="EMBL/GenBank/DDBJ databases">
        <title>The draft genome sequence of HSLHS2.</title>
        <authorList>
            <person name="Hu D."/>
            <person name="Wang L."/>
            <person name="Shao Z."/>
        </authorList>
    </citation>
    <scope>NUCLEOTIDE SEQUENCE [LARGE SCALE GENOMIC DNA]</scope>
    <source>
        <strain evidence="9">MCCC 1A06712</strain>
    </source>
</reference>
<feature type="transmembrane region" description="Helical" evidence="7">
    <location>
        <begin position="302"/>
        <end position="325"/>
    </location>
</feature>
<protein>
    <recommendedName>
        <fullName evidence="8">ABC transmembrane type-1 domain-containing protein</fullName>
    </recommendedName>
</protein>
<dbReference type="CDD" id="cd06261">
    <property type="entry name" value="TM_PBP2"/>
    <property type="match status" value="1"/>
</dbReference>
<dbReference type="PROSITE" id="PS50928">
    <property type="entry name" value="ABC_TM1"/>
    <property type="match status" value="2"/>
</dbReference>
<feature type="domain" description="ABC transmembrane type-1" evidence="8">
    <location>
        <begin position="345"/>
        <end position="530"/>
    </location>
</feature>
<feature type="transmembrane region" description="Helical" evidence="7">
    <location>
        <begin position="512"/>
        <end position="538"/>
    </location>
</feature>
<keyword evidence="10" id="KW-1185">Reference proteome</keyword>
<feature type="transmembrane region" description="Helical" evidence="7">
    <location>
        <begin position="243"/>
        <end position="268"/>
    </location>
</feature>
<proteinExistence type="predicted"/>
<evidence type="ECO:0000256" key="3">
    <source>
        <dbReference type="ARBA" id="ARBA00022475"/>
    </source>
</evidence>
<dbReference type="RefSeq" id="WP_086451078.1">
    <property type="nucleotide sequence ID" value="NZ_MSPP01000002.1"/>
</dbReference>
<dbReference type="GO" id="GO:0005886">
    <property type="term" value="C:plasma membrane"/>
    <property type="evidence" value="ECO:0007669"/>
    <property type="project" value="UniProtKB-SubCell"/>
</dbReference>
<organism evidence="9 10">
    <name type="scientific">Marivivens niveibacter</name>
    <dbReference type="NCBI Taxonomy" id="1930667"/>
    <lineage>
        <taxon>Bacteria</taxon>
        <taxon>Pseudomonadati</taxon>
        <taxon>Pseudomonadota</taxon>
        <taxon>Alphaproteobacteria</taxon>
        <taxon>Rhodobacterales</taxon>
        <taxon>Paracoccaceae</taxon>
        <taxon>Marivivens group</taxon>
        <taxon>Marivivens</taxon>
    </lineage>
</organism>
<keyword evidence="2" id="KW-0813">Transport</keyword>
<dbReference type="SUPFAM" id="SSF161098">
    <property type="entry name" value="MetI-like"/>
    <property type="match status" value="2"/>
</dbReference>
<dbReference type="EMBL" id="MSPP01000002">
    <property type="protein sequence ID" value="OUD09744.1"/>
    <property type="molecule type" value="Genomic_DNA"/>
</dbReference>
<feature type="domain" description="ABC transmembrane type-1" evidence="8">
    <location>
        <begin position="55"/>
        <end position="265"/>
    </location>
</feature>
<feature type="transmembrane region" description="Helical" evidence="7">
    <location>
        <begin position="380"/>
        <end position="404"/>
    </location>
</feature>
<feature type="transmembrane region" description="Helical" evidence="7">
    <location>
        <begin position="410"/>
        <end position="429"/>
    </location>
</feature>
<comment type="subcellular location">
    <subcellularLocation>
        <location evidence="1">Cell membrane</location>
        <topology evidence="1">Multi-pass membrane protein</topology>
    </subcellularLocation>
</comment>
<evidence type="ECO:0000256" key="5">
    <source>
        <dbReference type="ARBA" id="ARBA00022989"/>
    </source>
</evidence>
<dbReference type="OrthoDB" id="7852521at2"/>
<keyword evidence="4 7" id="KW-0812">Transmembrane</keyword>
<evidence type="ECO:0000256" key="6">
    <source>
        <dbReference type="ARBA" id="ARBA00023136"/>
    </source>
</evidence>
<sequence>MMRAVVIVALIGPVIAGLIGVALPAIGYFPAIGRVDWGLEAFRDVIAWQGFGPAARLSVFTGLAATALSIIVSFFLLAALTGNGQKRLRLYLGPMLALPHAAVGFAIVFLIDPTGIVSRLIAQLVGWSRPPDVAIIGDPWGLSLILGLVVKEIPFLLFMALAALPPLAAFQRIKACKALGYGQMAAWIYAVAIPLYRAIRMPVFLVLAYSMTVVDMAIILGPTTPPTLSVQIVKWMASPDLNVRMVAAAGAIVQLLLVLAVFAIWLLIETVAKQLILRSAKMGYRIPRLGAASLRVGRFVRYFPVLFVCFLGILLLWSFAGFWSFPNLMPDGLTTRVWDQEAGGLTSALSNAAVIGICVAGVSTLCAIAVLESGKRVAPYLLFVPLIVPQVAFLLGLQVFMIHIGVRSGMAAVMFVHFVFVMPYVLLTLQGAYDGYDRRYDRVAAALGRSYWVILWRVRLPILIAPIISAFAVGFAVSVAQYLPTLLIGGGRVATITTDAVALASGGDRRVIASYALLQAIAAVGPLLIAAVLPYALWRNRKGLRHA</sequence>
<gene>
    <name evidence="9" type="ORF">BVC71_07895</name>
</gene>
<feature type="transmembrane region" description="Helical" evidence="7">
    <location>
        <begin position="90"/>
        <end position="111"/>
    </location>
</feature>
<evidence type="ECO:0000256" key="7">
    <source>
        <dbReference type="SAM" id="Phobius"/>
    </source>
</evidence>
<name>A0A251X0B1_9RHOB</name>
<dbReference type="AlphaFoldDB" id="A0A251X0B1"/>
<feature type="transmembrane region" description="Helical" evidence="7">
    <location>
        <begin position="460"/>
        <end position="483"/>
    </location>
</feature>
<feature type="transmembrane region" description="Helical" evidence="7">
    <location>
        <begin position="345"/>
        <end position="371"/>
    </location>
</feature>
<evidence type="ECO:0000256" key="1">
    <source>
        <dbReference type="ARBA" id="ARBA00004651"/>
    </source>
</evidence>
<feature type="transmembrane region" description="Helical" evidence="7">
    <location>
        <begin position="57"/>
        <end position="78"/>
    </location>
</feature>